<evidence type="ECO:0000256" key="3">
    <source>
        <dbReference type="PIRNR" id="PIRNR029218"/>
    </source>
</evidence>
<reference evidence="4 5" key="1">
    <citation type="submission" date="2020-04" db="EMBL/GenBank/DDBJ databases">
        <title>Molecular characterization of pseudomonads from Agaricus bisporus reveal novel blotch 2 pathogens in Western Europe.</title>
        <authorList>
            <person name="Taparia T."/>
            <person name="Krijger M."/>
            <person name="Haynes E."/>
            <person name="Elpinstone J.G."/>
            <person name="Noble R."/>
            <person name="Van Der Wolf J."/>
        </authorList>
    </citation>
    <scope>NUCLEOTIDE SEQUENCE [LARGE SCALE GENOMIC DNA]</scope>
    <source>
        <strain evidence="4 5">H7001</strain>
    </source>
</reference>
<dbReference type="InterPro" id="IPR035093">
    <property type="entry name" value="RelE/ParE_toxin_dom_sf"/>
</dbReference>
<gene>
    <name evidence="4" type="ORF">HX882_08015</name>
</gene>
<organism evidence="4 5">
    <name type="scientific">Pseudomonas gingeri</name>
    <dbReference type="NCBI Taxonomy" id="117681"/>
    <lineage>
        <taxon>Bacteria</taxon>
        <taxon>Pseudomonadati</taxon>
        <taxon>Pseudomonadota</taxon>
        <taxon>Gammaproteobacteria</taxon>
        <taxon>Pseudomonadales</taxon>
        <taxon>Pseudomonadaceae</taxon>
        <taxon>Pseudomonas</taxon>
    </lineage>
</organism>
<sequence>MAEYRLTPAAERDFEVIWTYTVQQWGIEQANRYTDIMTTALAQLAQSPKMAPACDHIRSGYRRCGVERHMIYFRITTYGIAVVRILHDRMDAPRYLSV</sequence>
<name>A0A7Y7X9S5_9PSED</name>
<evidence type="ECO:0000313" key="4">
    <source>
        <dbReference type="EMBL" id="NWB95827.1"/>
    </source>
</evidence>
<dbReference type="PANTHER" id="PTHR33755">
    <property type="entry name" value="TOXIN PARE1-RELATED"/>
    <property type="match status" value="1"/>
</dbReference>
<accession>A0A7Y7X9S5</accession>
<proteinExistence type="inferred from homology"/>
<dbReference type="PANTHER" id="PTHR33755:SF9">
    <property type="entry name" value="TOXIN PARE1"/>
    <property type="match status" value="1"/>
</dbReference>
<dbReference type="RefSeq" id="WP_177101148.1">
    <property type="nucleotide sequence ID" value="NZ_JACAQB010000004.1"/>
</dbReference>
<dbReference type="Gene3D" id="3.30.2310.20">
    <property type="entry name" value="RelE-like"/>
    <property type="match status" value="1"/>
</dbReference>
<protein>
    <recommendedName>
        <fullName evidence="3">Toxin</fullName>
    </recommendedName>
</protein>
<dbReference type="Pfam" id="PF05016">
    <property type="entry name" value="ParE_toxin"/>
    <property type="match status" value="1"/>
</dbReference>
<evidence type="ECO:0000313" key="5">
    <source>
        <dbReference type="Proteomes" id="UP000539985"/>
    </source>
</evidence>
<dbReference type="PIRSF" id="PIRSF029218">
    <property type="entry name" value="ParE"/>
    <property type="match status" value="1"/>
</dbReference>
<comment type="similarity">
    <text evidence="1 3">Belongs to the RelE toxin family.</text>
</comment>
<dbReference type="InterPro" id="IPR007712">
    <property type="entry name" value="RelE/ParE_toxin"/>
</dbReference>
<dbReference type="InterPro" id="IPR028344">
    <property type="entry name" value="ParE1/4"/>
</dbReference>
<dbReference type="AlphaFoldDB" id="A0A7Y7X9S5"/>
<evidence type="ECO:0000256" key="2">
    <source>
        <dbReference type="ARBA" id="ARBA00022649"/>
    </source>
</evidence>
<comment type="caution">
    <text evidence="4">The sequence shown here is derived from an EMBL/GenBank/DDBJ whole genome shotgun (WGS) entry which is preliminary data.</text>
</comment>
<keyword evidence="2" id="KW-1277">Toxin-antitoxin system</keyword>
<dbReference type="InterPro" id="IPR051803">
    <property type="entry name" value="TA_system_RelE-like_toxin"/>
</dbReference>
<dbReference type="EMBL" id="JACAQB010000004">
    <property type="protein sequence ID" value="NWB95827.1"/>
    <property type="molecule type" value="Genomic_DNA"/>
</dbReference>
<dbReference type="Proteomes" id="UP000539985">
    <property type="component" value="Unassembled WGS sequence"/>
</dbReference>
<evidence type="ECO:0000256" key="1">
    <source>
        <dbReference type="ARBA" id="ARBA00006226"/>
    </source>
</evidence>